<keyword evidence="3 4" id="KW-0413">Isomerase</keyword>
<dbReference type="PANTHER" id="PTHR11142">
    <property type="entry name" value="PSEUDOURIDYLATE SYNTHASE"/>
    <property type="match status" value="1"/>
</dbReference>
<dbReference type="Gene3D" id="3.30.70.660">
    <property type="entry name" value="Pseudouridine synthase I, catalytic domain, C-terminal subdomain"/>
    <property type="match status" value="1"/>
</dbReference>
<dbReference type="InterPro" id="IPR001406">
    <property type="entry name" value="PsdUridine_synth_TruA"/>
</dbReference>
<dbReference type="InterPro" id="IPR020097">
    <property type="entry name" value="PsdUridine_synth_TruA_a/b_dom"/>
</dbReference>
<dbReference type="Pfam" id="PF01416">
    <property type="entry name" value="PseudoU_synth_1"/>
    <property type="match status" value="2"/>
</dbReference>
<dbReference type="HAMAP" id="MF_00171">
    <property type="entry name" value="TruA"/>
    <property type="match status" value="1"/>
</dbReference>
<evidence type="ECO:0000259" key="8">
    <source>
        <dbReference type="Pfam" id="PF01416"/>
    </source>
</evidence>
<name>A0A832A1F3_9BACT</name>
<accession>A0A832A1F3</accession>
<comment type="function">
    <text evidence="4">Formation of pseudouridine at positions 38, 39 and 40 in the anticodon stem and loop of transfer RNAs.</text>
</comment>
<evidence type="ECO:0000256" key="3">
    <source>
        <dbReference type="ARBA" id="ARBA00023235"/>
    </source>
</evidence>
<evidence type="ECO:0000256" key="1">
    <source>
        <dbReference type="ARBA" id="ARBA00009375"/>
    </source>
</evidence>
<dbReference type="PIRSF" id="PIRSF001430">
    <property type="entry name" value="tRNA_psdUrid_synth"/>
    <property type="match status" value="1"/>
</dbReference>
<dbReference type="CDD" id="cd02570">
    <property type="entry name" value="PseudoU_synth_EcTruA"/>
    <property type="match status" value="1"/>
</dbReference>
<feature type="domain" description="Pseudouridine synthase I TruA alpha/beta" evidence="8">
    <location>
        <begin position="152"/>
        <end position="250"/>
    </location>
</feature>
<evidence type="ECO:0000256" key="7">
    <source>
        <dbReference type="RuleBase" id="RU003792"/>
    </source>
</evidence>
<reference evidence="9" key="1">
    <citation type="journal article" date="2020" name="mSystems">
        <title>Genome- and Community-Level Interaction Insights into Carbon Utilization and Element Cycling Functions of Hydrothermarchaeota in Hydrothermal Sediment.</title>
        <authorList>
            <person name="Zhou Z."/>
            <person name="Liu Y."/>
            <person name="Xu W."/>
            <person name="Pan J."/>
            <person name="Luo Z.H."/>
            <person name="Li M."/>
        </authorList>
    </citation>
    <scope>NUCLEOTIDE SEQUENCE [LARGE SCALE GENOMIC DNA]</scope>
    <source>
        <strain evidence="9">SpSt-456</strain>
    </source>
</reference>
<evidence type="ECO:0000256" key="4">
    <source>
        <dbReference type="HAMAP-Rule" id="MF_00171"/>
    </source>
</evidence>
<feature type="active site" description="Nucleophile" evidence="4 5">
    <location>
        <position position="57"/>
    </location>
</feature>
<dbReference type="GO" id="GO:0160147">
    <property type="term" value="F:tRNA pseudouridine(38-40) synthase activity"/>
    <property type="evidence" value="ECO:0007669"/>
    <property type="project" value="UniProtKB-EC"/>
</dbReference>
<comment type="subunit">
    <text evidence="4">Homodimer.</text>
</comment>
<comment type="caution">
    <text evidence="4">Lacks conserved residue(s) required for the propagation of feature annotation.</text>
</comment>
<dbReference type="EMBL" id="DSTK01000034">
    <property type="protein sequence ID" value="HFK97783.1"/>
    <property type="molecule type" value="Genomic_DNA"/>
</dbReference>
<protein>
    <recommendedName>
        <fullName evidence="4">tRNA pseudouridine synthase A</fullName>
        <ecNumber evidence="4">5.4.99.12</ecNumber>
    </recommendedName>
    <alternativeName>
        <fullName evidence="4">tRNA pseudouridine(38-40) synthase</fullName>
    </alternativeName>
    <alternativeName>
        <fullName evidence="4">tRNA pseudouridylate synthase I</fullName>
    </alternativeName>
    <alternativeName>
        <fullName evidence="4">tRNA-uridine isomerase I</fullName>
    </alternativeName>
</protein>
<dbReference type="GO" id="GO:0031119">
    <property type="term" value="P:tRNA pseudouridine synthesis"/>
    <property type="evidence" value="ECO:0007669"/>
    <property type="project" value="UniProtKB-UniRule"/>
</dbReference>
<evidence type="ECO:0000256" key="6">
    <source>
        <dbReference type="PIRSR" id="PIRSR001430-2"/>
    </source>
</evidence>
<evidence type="ECO:0000313" key="9">
    <source>
        <dbReference type="EMBL" id="HFK97783.1"/>
    </source>
</evidence>
<comment type="caution">
    <text evidence="9">The sequence shown here is derived from an EMBL/GenBank/DDBJ whole genome shotgun (WGS) entry which is preliminary data.</text>
</comment>
<dbReference type="NCBIfam" id="TIGR00071">
    <property type="entry name" value="hisT_truA"/>
    <property type="match status" value="1"/>
</dbReference>
<dbReference type="InterPro" id="IPR020095">
    <property type="entry name" value="PsdUridine_synth_TruA_C"/>
</dbReference>
<comment type="similarity">
    <text evidence="1 4 7">Belongs to the tRNA pseudouridine synthase TruA family.</text>
</comment>
<dbReference type="GO" id="GO:0003723">
    <property type="term" value="F:RNA binding"/>
    <property type="evidence" value="ECO:0007669"/>
    <property type="project" value="InterPro"/>
</dbReference>
<dbReference type="Gene3D" id="3.30.70.580">
    <property type="entry name" value="Pseudouridine synthase I, catalytic domain, N-terminal subdomain"/>
    <property type="match status" value="1"/>
</dbReference>
<evidence type="ECO:0000256" key="5">
    <source>
        <dbReference type="PIRSR" id="PIRSR001430-1"/>
    </source>
</evidence>
<keyword evidence="2 4" id="KW-0819">tRNA processing</keyword>
<dbReference type="SUPFAM" id="SSF55120">
    <property type="entry name" value="Pseudouridine synthase"/>
    <property type="match status" value="1"/>
</dbReference>
<evidence type="ECO:0000256" key="2">
    <source>
        <dbReference type="ARBA" id="ARBA00022694"/>
    </source>
</evidence>
<dbReference type="AlphaFoldDB" id="A0A832A1F3"/>
<comment type="catalytic activity">
    <reaction evidence="4 7">
        <text>uridine(38/39/40) in tRNA = pseudouridine(38/39/40) in tRNA</text>
        <dbReference type="Rhea" id="RHEA:22376"/>
        <dbReference type="Rhea" id="RHEA-COMP:10085"/>
        <dbReference type="Rhea" id="RHEA-COMP:10087"/>
        <dbReference type="ChEBI" id="CHEBI:65314"/>
        <dbReference type="ChEBI" id="CHEBI:65315"/>
        <dbReference type="EC" id="5.4.99.12"/>
    </reaction>
</comment>
<feature type="binding site" evidence="4 6">
    <location>
        <position position="115"/>
    </location>
    <ligand>
        <name>substrate</name>
    </ligand>
</feature>
<dbReference type="EC" id="5.4.99.12" evidence="4"/>
<sequence length="265" mass="29472">MDPQAKRNFKLVLEYDGSNYHGWQRQKGVLTLQEVVESKLGIMLGRPVTVRASGRTDAGVHALGQVINFYAKTRLGPQDFQRGLNGLLPPDIVVRHAEEVPDSFHASYSAVSKVYEYRILNRPLPSALERLYAWHVPKPLDLDRIRACLPVLLGEHDFSAFMAAGSSVTNPVRVMMDAQVWRPDPDHVSLRFQATGFLRHMVRNLVGTLVQAGRGAMTPQDLAAVLESRDRSRAGITAPAHGLYLVCVFYGRGEHHSVPDIGEET</sequence>
<feature type="domain" description="Pseudouridine synthase I TruA alpha/beta" evidence="8">
    <location>
        <begin position="14"/>
        <end position="109"/>
    </location>
</feature>
<dbReference type="InterPro" id="IPR020103">
    <property type="entry name" value="PsdUridine_synth_cat_dom_sf"/>
</dbReference>
<dbReference type="PANTHER" id="PTHR11142:SF0">
    <property type="entry name" value="TRNA PSEUDOURIDINE SYNTHASE-LIKE 1"/>
    <property type="match status" value="1"/>
</dbReference>
<proteinExistence type="inferred from homology"/>
<organism evidence="9">
    <name type="scientific">Desulfacinum infernum</name>
    <dbReference type="NCBI Taxonomy" id="35837"/>
    <lineage>
        <taxon>Bacteria</taxon>
        <taxon>Pseudomonadati</taxon>
        <taxon>Thermodesulfobacteriota</taxon>
        <taxon>Syntrophobacteria</taxon>
        <taxon>Syntrophobacterales</taxon>
        <taxon>Syntrophobacteraceae</taxon>
        <taxon>Desulfacinum</taxon>
    </lineage>
</organism>
<gene>
    <name evidence="4 9" type="primary">truA</name>
    <name evidence="9" type="ORF">ENS06_10750</name>
</gene>
<dbReference type="FunFam" id="3.30.70.580:FF:000001">
    <property type="entry name" value="tRNA pseudouridine synthase A"/>
    <property type="match status" value="1"/>
</dbReference>
<dbReference type="InterPro" id="IPR020094">
    <property type="entry name" value="TruA/RsuA/RluB/E/F_N"/>
</dbReference>